<accession>A0A1I6E1U9</accession>
<evidence type="ECO:0000256" key="1">
    <source>
        <dbReference type="SAM" id="Phobius"/>
    </source>
</evidence>
<organism evidence="2 3">
    <name type="scientific">Desulfoscipio geothermicus DSM 3669</name>
    <dbReference type="NCBI Taxonomy" id="1121426"/>
    <lineage>
        <taxon>Bacteria</taxon>
        <taxon>Bacillati</taxon>
        <taxon>Bacillota</taxon>
        <taxon>Clostridia</taxon>
        <taxon>Eubacteriales</taxon>
        <taxon>Desulfallaceae</taxon>
        <taxon>Desulfoscipio</taxon>
    </lineage>
</organism>
<dbReference type="EMBL" id="FOYM01000023">
    <property type="protein sequence ID" value="SFR11676.1"/>
    <property type="molecule type" value="Genomic_DNA"/>
</dbReference>
<keyword evidence="1" id="KW-0472">Membrane</keyword>
<evidence type="ECO:0000313" key="3">
    <source>
        <dbReference type="Proteomes" id="UP000199584"/>
    </source>
</evidence>
<dbReference type="Proteomes" id="UP000199584">
    <property type="component" value="Unassembled WGS sequence"/>
</dbReference>
<keyword evidence="1" id="KW-1133">Transmembrane helix</keyword>
<proteinExistence type="predicted"/>
<keyword evidence="1" id="KW-0812">Transmembrane</keyword>
<reference evidence="3" key="1">
    <citation type="submission" date="2016-10" db="EMBL/GenBank/DDBJ databases">
        <authorList>
            <person name="Varghese N."/>
            <person name="Submissions S."/>
        </authorList>
    </citation>
    <scope>NUCLEOTIDE SEQUENCE [LARGE SCALE GENOMIC DNA]</scope>
    <source>
        <strain evidence="3">DSM 3669</strain>
    </source>
</reference>
<dbReference type="STRING" id="39060.SAMN05660706_12336"/>
<name>A0A1I6E1U9_9FIRM</name>
<dbReference type="AlphaFoldDB" id="A0A1I6E1U9"/>
<sequence length="104" mass="12423">MARRCPLIRHITLFFIKGLIIRIVEFYRKLLLKIYRTLRSRMFHCLDCCFSYHYDSMNSLNIRSVEMYEEMIAGQETLLKATYLRPAVHNVRAVDYSGQGRWAV</sequence>
<gene>
    <name evidence="2" type="ORF">SAMN05660706_12336</name>
</gene>
<keyword evidence="3" id="KW-1185">Reference proteome</keyword>
<evidence type="ECO:0000313" key="2">
    <source>
        <dbReference type="EMBL" id="SFR11676.1"/>
    </source>
</evidence>
<protein>
    <submittedName>
        <fullName evidence="2">Uncharacterized protein</fullName>
    </submittedName>
</protein>
<feature type="transmembrane region" description="Helical" evidence="1">
    <location>
        <begin position="6"/>
        <end position="24"/>
    </location>
</feature>